<organism evidence="1 2">
    <name type="scientific">Leptospira andrefontaineae</name>
    <dbReference type="NCBI Taxonomy" id="2484976"/>
    <lineage>
        <taxon>Bacteria</taxon>
        <taxon>Pseudomonadati</taxon>
        <taxon>Spirochaetota</taxon>
        <taxon>Spirochaetia</taxon>
        <taxon>Leptospirales</taxon>
        <taxon>Leptospiraceae</taxon>
        <taxon>Leptospira</taxon>
    </lineage>
</organism>
<comment type="caution">
    <text evidence="1">The sequence shown here is derived from an EMBL/GenBank/DDBJ whole genome shotgun (WGS) entry which is preliminary data.</text>
</comment>
<protein>
    <submittedName>
        <fullName evidence="1">Uncharacterized protein</fullName>
    </submittedName>
</protein>
<keyword evidence="2" id="KW-1185">Reference proteome</keyword>
<gene>
    <name evidence="1" type="ORF">EHO65_07370</name>
</gene>
<dbReference type="OrthoDB" id="361600at2"/>
<dbReference type="Proteomes" id="UP000298097">
    <property type="component" value="Unassembled WGS sequence"/>
</dbReference>
<accession>A0A4V3JG79</accession>
<name>A0A4V3JG79_9LEPT</name>
<dbReference type="AlphaFoldDB" id="A0A4V3JG79"/>
<evidence type="ECO:0000313" key="2">
    <source>
        <dbReference type="Proteomes" id="UP000298097"/>
    </source>
</evidence>
<reference evidence="1" key="1">
    <citation type="journal article" date="2019" name="PLoS Negl. Trop. Dis.">
        <title>Revisiting the worldwide diversity of Leptospira species in the environment.</title>
        <authorList>
            <person name="Vincent A.T."/>
            <person name="Schiettekatte O."/>
            <person name="Bourhy P."/>
            <person name="Veyrier F.J."/>
            <person name="Picardeau M."/>
        </authorList>
    </citation>
    <scope>NUCLEOTIDE SEQUENCE [LARGE SCALE GENOMIC DNA]</scope>
    <source>
        <strain evidence="1">201800301</strain>
    </source>
</reference>
<proteinExistence type="predicted"/>
<evidence type="ECO:0000313" key="1">
    <source>
        <dbReference type="EMBL" id="TGK41242.1"/>
    </source>
</evidence>
<sequence length="59" mass="6905">MSSKFPTSNYTITSKRLGICLSCEMLWKLLPTFEQCAVCFCFVREKVKYQNESCPLSKW</sequence>
<dbReference type="EMBL" id="RQEY01000012">
    <property type="protein sequence ID" value="TGK41242.1"/>
    <property type="molecule type" value="Genomic_DNA"/>
</dbReference>